<evidence type="ECO:0000256" key="5">
    <source>
        <dbReference type="ARBA" id="ARBA00022825"/>
    </source>
</evidence>
<feature type="active site" description="Charge relay system" evidence="6">
    <location>
        <position position="212"/>
    </location>
</feature>
<dbReference type="RefSeq" id="WP_072546323.1">
    <property type="nucleotide sequence ID" value="NZ_CALUIP010000015.1"/>
</dbReference>
<feature type="active site" description="Charge relay system" evidence="6">
    <location>
        <position position="281"/>
    </location>
</feature>
<dbReference type="InterPro" id="IPR040449">
    <property type="entry name" value="Peptidase_S66_N"/>
</dbReference>
<evidence type="ECO:0000259" key="8">
    <source>
        <dbReference type="Pfam" id="PF17676"/>
    </source>
</evidence>
<dbReference type="InterPro" id="IPR003507">
    <property type="entry name" value="S66_fam"/>
</dbReference>
<dbReference type="EMBL" id="DYVX01000036">
    <property type="protein sequence ID" value="HJF91581.1"/>
    <property type="molecule type" value="Genomic_DNA"/>
</dbReference>
<feature type="domain" description="LD-carboxypeptidase N-terminal" evidence="7">
    <location>
        <begin position="16"/>
        <end position="131"/>
    </location>
</feature>
<dbReference type="InterPro" id="IPR040921">
    <property type="entry name" value="Peptidase_S66C"/>
</dbReference>
<dbReference type="SUPFAM" id="SSF52317">
    <property type="entry name" value="Class I glutamine amidotransferase-like"/>
    <property type="match status" value="1"/>
</dbReference>
<dbReference type="InterPro" id="IPR027478">
    <property type="entry name" value="LdcA_N"/>
</dbReference>
<evidence type="ECO:0000256" key="2">
    <source>
        <dbReference type="ARBA" id="ARBA00022645"/>
    </source>
</evidence>
<dbReference type="Gene3D" id="3.40.50.10740">
    <property type="entry name" value="Class I glutamine amidotransferase-like"/>
    <property type="match status" value="1"/>
</dbReference>
<dbReference type="GO" id="GO:0008236">
    <property type="term" value="F:serine-type peptidase activity"/>
    <property type="evidence" value="ECO:0007669"/>
    <property type="project" value="UniProtKB-KW"/>
</dbReference>
<dbReference type="Proteomes" id="UP000717835">
    <property type="component" value="Unassembled WGS sequence"/>
</dbReference>
<name>A0A921HXJ5_9BACT</name>
<evidence type="ECO:0000256" key="4">
    <source>
        <dbReference type="ARBA" id="ARBA00022801"/>
    </source>
</evidence>
<dbReference type="GO" id="GO:0004180">
    <property type="term" value="F:carboxypeptidase activity"/>
    <property type="evidence" value="ECO:0007669"/>
    <property type="project" value="UniProtKB-KW"/>
</dbReference>
<accession>A0A921HXJ5</accession>
<dbReference type="CDD" id="cd07025">
    <property type="entry name" value="Peptidase_S66"/>
    <property type="match status" value="1"/>
</dbReference>
<dbReference type="PIRSF" id="PIRSF028757">
    <property type="entry name" value="LD-carboxypeptidase"/>
    <property type="match status" value="1"/>
</dbReference>
<dbReference type="AlphaFoldDB" id="A0A921HXJ5"/>
<dbReference type="PANTHER" id="PTHR30237:SF2">
    <property type="entry name" value="MUREIN TETRAPEPTIDE CARBOXYPEPTIDASE"/>
    <property type="match status" value="1"/>
</dbReference>
<dbReference type="Pfam" id="PF02016">
    <property type="entry name" value="Peptidase_S66"/>
    <property type="match status" value="1"/>
</dbReference>
<dbReference type="SUPFAM" id="SSF141986">
    <property type="entry name" value="LD-carboxypeptidase A C-terminal domain-like"/>
    <property type="match status" value="1"/>
</dbReference>
<dbReference type="OrthoDB" id="9807329at2"/>
<evidence type="ECO:0000313" key="10">
    <source>
        <dbReference type="Proteomes" id="UP000717835"/>
    </source>
</evidence>
<protein>
    <submittedName>
        <fullName evidence="9">LD-carboxypeptidase</fullName>
    </submittedName>
</protein>
<comment type="caution">
    <text evidence="9">The sequence shown here is derived from an EMBL/GenBank/DDBJ whole genome shotgun (WGS) entry which is preliminary data.</text>
</comment>
<dbReference type="InterPro" id="IPR027461">
    <property type="entry name" value="Carboxypeptidase_A_C_sf"/>
</dbReference>
<sequence length="309" mass="34120">MDKLIIPPYLHEGDKVVILSPSSKIDKAFLKGAVKRLTSWGLRPVLARHAGSSHGTYAGTVGQRLEDLQAAMDDPDTRAILCSRGGYGAVHLVGKLDFSRFRESPKWLIGFSDITALHNLWQREGFASLHAPMARHLTVEPEDDFCTQALRDILTGAIVAPEGSFSYTCDAHKLNRRGTAEGTLRGGNFAVFNGLRGTPYDIPADGTVLFIEDVGERPHAIERMMYNLKLGGVLERLSGLIIGQFTEYEEKKQLGKELYGALAELVKEYDYPVCFNFPVGHVPMNLPLINGAPVRLDVDRKGVKLTFKL</sequence>
<dbReference type="Pfam" id="PF17676">
    <property type="entry name" value="Peptidase_S66C"/>
    <property type="match status" value="1"/>
</dbReference>
<keyword evidence="4" id="KW-0378">Hydrolase</keyword>
<reference evidence="9" key="1">
    <citation type="journal article" date="2021" name="PeerJ">
        <title>Extensive microbial diversity within the chicken gut microbiome revealed by metagenomics and culture.</title>
        <authorList>
            <person name="Gilroy R."/>
            <person name="Ravi A."/>
            <person name="Getino M."/>
            <person name="Pursley I."/>
            <person name="Horton D.L."/>
            <person name="Alikhan N.F."/>
            <person name="Baker D."/>
            <person name="Gharbi K."/>
            <person name="Hall N."/>
            <person name="Watson M."/>
            <person name="Adriaenssens E.M."/>
            <person name="Foster-Nyarko E."/>
            <person name="Jarju S."/>
            <person name="Secka A."/>
            <person name="Antonio M."/>
            <person name="Oren A."/>
            <person name="Chaudhuri R.R."/>
            <person name="La Ragione R."/>
            <person name="Hildebrand F."/>
            <person name="Pallen M.J."/>
        </authorList>
    </citation>
    <scope>NUCLEOTIDE SEQUENCE</scope>
    <source>
        <strain evidence="9">CHK55-1828</strain>
    </source>
</reference>
<keyword evidence="5" id="KW-0720">Serine protease</keyword>
<evidence type="ECO:0000259" key="7">
    <source>
        <dbReference type="Pfam" id="PF02016"/>
    </source>
</evidence>
<dbReference type="Gene3D" id="3.50.30.60">
    <property type="entry name" value="LD-carboxypeptidase A C-terminal domain-like"/>
    <property type="match status" value="1"/>
</dbReference>
<dbReference type="GO" id="GO:0006508">
    <property type="term" value="P:proteolysis"/>
    <property type="evidence" value="ECO:0007669"/>
    <property type="project" value="UniProtKB-KW"/>
</dbReference>
<proteinExistence type="inferred from homology"/>
<reference evidence="9" key="2">
    <citation type="submission" date="2021-09" db="EMBL/GenBank/DDBJ databases">
        <authorList>
            <person name="Gilroy R."/>
        </authorList>
    </citation>
    <scope>NUCLEOTIDE SEQUENCE</scope>
    <source>
        <strain evidence="9">CHK55-1828</strain>
    </source>
</reference>
<keyword evidence="2" id="KW-0121">Carboxypeptidase</keyword>
<dbReference type="PANTHER" id="PTHR30237">
    <property type="entry name" value="MURAMOYLTETRAPEPTIDE CARBOXYPEPTIDASE"/>
    <property type="match status" value="1"/>
</dbReference>
<keyword evidence="3" id="KW-0645">Protease</keyword>
<feature type="domain" description="LD-carboxypeptidase C-terminal" evidence="8">
    <location>
        <begin position="181"/>
        <end position="296"/>
    </location>
</feature>
<evidence type="ECO:0000256" key="6">
    <source>
        <dbReference type="PIRSR" id="PIRSR028757-1"/>
    </source>
</evidence>
<evidence type="ECO:0000313" key="9">
    <source>
        <dbReference type="EMBL" id="HJF91581.1"/>
    </source>
</evidence>
<organism evidence="9 10">
    <name type="scientific">Mediterranea massiliensis</name>
    <dbReference type="NCBI Taxonomy" id="1841865"/>
    <lineage>
        <taxon>Bacteria</taxon>
        <taxon>Pseudomonadati</taxon>
        <taxon>Bacteroidota</taxon>
        <taxon>Bacteroidia</taxon>
        <taxon>Bacteroidales</taxon>
        <taxon>Bacteroidaceae</taxon>
        <taxon>Mediterranea</taxon>
    </lineage>
</organism>
<evidence type="ECO:0000256" key="1">
    <source>
        <dbReference type="ARBA" id="ARBA00010233"/>
    </source>
</evidence>
<comment type="similarity">
    <text evidence="1">Belongs to the peptidase S66 family.</text>
</comment>
<dbReference type="InterPro" id="IPR029062">
    <property type="entry name" value="Class_I_gatase-like"/>
</dbReference>
<feature type="active site" description="Nucleophile" evidence="6">
    <location>
        <position position="112"/>
    </location>
</feature>
<gene>
    <name evidence="9" type="ORF">K8W02_04240</name>
</gene>
<evidence type="ECO:0000256" key="3">
    <source>
        <dbReference type="ARBA" id="ARBA00022670"/>
    </source>
</evidence>